<reference evidence="1 2" key="1">
    <citation type="submission" date="2009-06" db="EMBL/GenBank/DDBJ databases">
        <title>The draft genome of Clostridium carboxidivorans P7.</title>
        <authorList>
            <consortium name="US DOE Joint Genome Institute (JGI-PGF)"/>
            <person name="Lucas S."/>
            <person name="Copeland A."/>
            <person name="Lapidus A."/>
            <person name="Glavina del Rio T."/>
            <person name="Tice H."/>
            <person name="Bruce D."/>
            <person name="Goodwin L."/>
            <person name="Pitluck S."/>
            <person name="Larimer F."/>
            <person name="Land M.L."/>
            <person name="Hauser L."/>
            <person name="Hemme C.L."/>
        </authorList>
    </citation>
    <scope>NUCLEOTIDE SEQUENCE [LARGE SCALE GENOMIC DNA]</scope>
    <source>
        <strain evidence="1 2">P7</strain>
    </source>
</reference>
<dbReference type="RefSeq" id="WP_007059508.1">
    <property type="nucleotide sequence ID" value="NZ_ACVI01000006.1"/>
</dbReference>
<dbReference type="Proteomes" id="UP000004198">
    <property type="component" value="Unassembled WGS sequence"/>
</dbReference>
<dbReference type="EMBL" id="ACVI01000006">
    <property type="protein sequence ID" value="EET88984.1"/>
    <property type="molecule type" value="Genomic_DNA"/>
</dbReference>
<comment type="caution">
    <text evidence="1">The sequence shown here is derived from an EMBL/GenBank/DDBJ whole genome shotgun (WGS) entry which is preliminary data.</text>
</comment>
<accession>C6PPA6</accession>
<dbReference type="AlphaFoldDB" id="C6PPA6"/>
<dbReference type="eggNOG" id="ENOG503242B">
    <property type="taxonomic scope" value="Bacteria"/>
</dbReference>
<sequence length="234" mass="28436">MKIPKEWENVLEENQEIKEMFLEQENMDIYDDEPVPPFFFHYFRPNKYDKLKEFFVPFSHGEEMFKRLKLIYDITADEYEKEDGTIAGYFIPKKNIMISRSELENIALKYAEGINEILTDLEETSLIDCDNLEIRIMDKREFEDKYDYYEILNCDLYDMQGDWFRDLEEEASENPLILFSESLYNIACDYDLARYVMWPLMEKNDIKDPYEAYFSLWKYGYRPMFVNDKLLILC</sequence>
<organism evidence="1 2">
    <name type="scientific">Clostridium carboxidivorans P7</name>
    <dbReference type="NCBI Taxonomy" id="536227"/>
    <lineage>
        <taxon>Bacteria</taxon>
        <taxon>Bacillati</taxon>
        <taxon>Bacillota</taxon>
        <taxon>Clostridia</taxon>
        <taxon>Eubacteriales</taxon>
        <taxon>Clostridiaceae</taxon>
        <taxon>Clostridium</taxon>
    </lineage>
</organism>
<protein>
    <submittedName>
        <fullName evidence="1">Uncharacterized protein</fullName>
    </submittedName>
</protein>
<evidence type="ECO:0000313" key="1">
    <source>
        <dbReference type="EMBL" id="EET88984.1"/>
    </source>
</evidence>
<dbReference type="OrthoDB" id="2066087at2"/>
<proteinExistence type="predicted"/>
<dbReference type="KEGG" id="cck:Ccar_03350"/>
<dbReference type="PATRIC" id="fig|536227.13.peg.707"/>
<evidence type="ECO:0000313" key="2">
    <source>
        <dbReference type="Proteomes" id="UP000004198"/>
    </source>
</evidence>
<name>C6PPA6_9CLOT</name>
<keyword evidence="2" id="KW-1185">Reference proteome</keyword>
<gene>
    <name evidence="1" type="ORF">CcarbDRAFT_0623</name>
</gene>